<name>A0A9X3MV86_9ACTN</name>
<evidence type="ECO:0000256" key="1">
    <source>
        <dbReference type="SAM" id="MobiDB-lite"/>
    </source>
</evidence>
<protein>
    <submittedName>
        <fullName evidence="3">Uncharacterized protein</fullName>
    </submittedName>
</protein>
<organism evidence="3 4">
    <name type="scientific">Solirubrobacter ginsenosidimutans</name>
    <dbReference type="NCBI Taxonomy" id="490573"/>
    <lineage>
        <taxon>Bacteria</taxon>
        <taxon>Bacillati</taxon>
        <taxon>Actinomycetota</taxon>
        <taxon>Thermoleophilia</taxon>
        <taxon>Solirubrobacterales</taxon>
        <taxon>Solirubrobacteraceae</taxon>
        <taxon>Solirubrobacter</taxon>
    </lineage>
</organism>
<keyword evidence="4" id="KW-1185">Reference proteome</keyword>
<feature type="compositionally biased region" description="Pro residues" evidence="1">
    <location>
        <begin position="1"/>
        <end position="10"/>
    </location>
</feature>
<dbReference type="EMBL" id="JAPDOD010000023">
    <property type="protein sequence ID" value="MDA0163269.1"/>
    <property type="molecule type" value="Genomic_DNA"/>
</dbReference>
<feature type="region of interest" description="Disordered" evidence="1">
    <location>
        <begin position="84"/>
        <end position="103"/>
    </location>
</feature>
<evidence type="ECO:0000313" key="4">
    <source>
        <dbReference type="Proteomes" id="UP001149140"/>
    </source>
</evidence>
<feature type="compositionally biased region" description="Polar residues" evidence="1">
    <location>
        <begin position="11"/>
        <end position="22"/>
    </location>
</feature>
<evidence type="ECO:0000313" key="3">
    <source>
        <dbReference type="EMBL" id="MDA0163269.1"/>
    </source>
</evidence>
<keyword evidence="2" id="KW-1133">Transmembrane helix</keyword>
<dbReference type="AlphaFoldDB" id="A0A9X3MV86"/>
<evidence type="ECO:0000256" key="2">
    <source>
        <dbReference type="SAM" id="Phobius"/>
    </source>
</evidence>
<gene>
    <name evidence="3" type="ORF">OM076_23545</name>
</gene>
<keyword evidence="2" id="KW-0472">Membrane</keyword>
<feature type="region of interest" description="Disordered" evidence="1">
    <location>
        <begin position="138"/>
        <end position="183"/>
    </location>
</feature>
<feature type="region of interest" description="Disordered" evidence="1">
    <location>
        <begin position="1"/>
        <end position="51"/>
    </location>
</feature>
<dbReference type="RefSeq" id="WP_270042513.1">
    <property type="nucleotide sequence ID" value="NZ_JAPDOD010000023.1"/>
</dbReference>
<feature type="compositionally biased region" description="Pro residues" evidence="1">
    <location>
        <begin position="36"/>
        <end position="46"/>
    </location>
</feature>
<feature type="compositionally biased region" description="Low complexity" evidence="1">
    <location>
        <begin position="154"/>
        <end position="183"/>
    </location>
</feature>
<dbReference type="Proteomes" id="UP001149140">
    <property type="component" value="Unassembled WGS sequence"/>
</dbReference>
<accession>A0A9X3MV86</accession>
<feature type="compositionally biased region" description="Low complexity" evidence="1">
    <location>
        <begin position="86"/>
        <end position="100"/>
    </location>
</feature>
<proteinExistence type="predicted"/>
<feature type="transmembrane region" description="Helical" evidence="2">
    <location>
        <begin position="54"/>
        <end position="75"/>
    </location>
</feature>
<reference evidence="3" key="1">
    <citation type="submission" date="2022-10" db="EMBL/GenBank/DDBJ databases">
        <title>The WGS of Solirubrobacter ginsenosidimutans DSM 21036.</title>
        <authorList>
            <person name="Jiang Z."/>
        </authorList>
    </citation>
    <scope>NUCLEOTIDE SEQUENCE</scope>
    <source>
        <strain evidence="3">DSM 21036</strain>
    </source>
</reference>
<keyword evidence="2" id="KW-0812">Transmembrane</keyword>
<comment type="caution">
    <text evidence="3">The sequence shown here is derived from an EMBL/GenBank/DDBJ whole genome shotgun (WGS) entry which is preliminary data.</text>
</comment>
<sequence length="183" mass="18509">MSAPTDPTPGPSTNGAPTTPAQPTGRETFRGGASVPPDPLAAPDQPPEPRHRPWAWIAVCAVLAIAVLGVTIWAFSLQSDLDSQRDQTAAAQQQADQASSEVDQLTQDVNDALDQAGAAGAALKEQLQGAFADLKDRLNALKGDAEPPAEGSQSPAASATPTASAAIPTPTATPAESATPDGT</sequence>